<evidence type="ECO:0000256" key="1">
    <source>
        <dbReference type="ARBA" id="ARBA00023015"/>
    </source>
</evidence>
<dbReference type="SUPFAM" id="SSF55781">
    <property type="entry name" value="GAF domain-like"/>
    <property type="match status" value="1"/>
</dbReference>
<evidence type="ECO:0000313" key="4">
    <source>
        <dbReference type="EMBL" id="MBY6142082.1"/>
    </source>
</evidence>
<proteinExistence type="predicted"/>
<dbReference type="EMBL" id="JAHVJA010000018">
    <property type="protein sequence ID" value="MBY6142082.1"/>
    <property type="molecule type" value="Genomic_DNA"/>
</dbReference>
<evidence type="ECO:0000313" key="5">
    <source>
        <dbReference type="Proteomes" id="UP000766629"/>
    </source>
</evidence>
<dbReference type="Proteomes" id="UP000766629">
    <property type="component" value="Unassembled WGS sequence"/>
</dbReference>
<reference evidence="4 5" key="1">
    <citation type="submission" date="2021-06" db="EMBL/GenBank/DDBJ databases">
        <title>50 bacteria genomes isolated from Dapeng, Shenzhen, China.</title>
        <authorList>
            <person name="Zheng W."/>
            <person name="Yu S."/>
            <person name="Huang Y."/>
        </authorList>
    </citation>
    <scope>NUCLEOTIDE SEQUENCE [LARGE SCALE GENOMIC DNA]</scope>
    <source>
        <strain evidence="4 5">DP1N14-2</strain>
    </source>
</reference>
<keyword evidence="5" id="KW-1185">Reference proteome</keyword>
<dbReference type="PRINTS" id="PR00038">
    <property type="entry name" value="HTHLUXR"/>
</dbReference>
<evidence type="ECO:0000259" key="3">
    <source>
        <dbReference type="PROSITE" id="PS50043"/>
    </source>
</evidence>
<keyword evidence="2" id="KW-0804">Transcription</keyword>
<name>A0ABS7NLM4_9RHOB</name>
<sequence length="252" mass="29055">MNLTDEEADLIFSIMRDLSGEFDHSEVRRRVGQKMLDLLKADYFASYVWDDDAQEFVSCVQINMTDDNLRRYESYFQFHDPITPTLQKRKKATPVSEVMRHDRLVKTEFFNDFLKQDGLCYGMNYFAYDRGDNIGDLRIWRGANREDFTPWDAQIVDAVGPSLVNALIRARSTVEQLPSLRFAQIADDLGFTVREAEVADLLVTGLTDDEICGKLGFSKPTLRSHIASIFRKSGLNRRTQLAQFLAEKNHHL</sequence>
<evidence type="ECO:0000256" key="2">
    <source>
        <dbReference type="ARBA" id="ARBA00023163"/>
    </source>
</evidence>
<feature type="domain" description="HTH luxR-type" evidence="3">
    <location>
        <begin position="184"/>
        <end position="249"/>
    </location>
</feature>
<accession>A0ABS7NLM4</accession>
<keyword evidence="1" id="KW-0805">Transcription regulation</keyword>
<protein>
    <submittedName>
        <fullName evidence="4">Helix-turn-helix transcriptional regulator</fullName>
    </submittedName>
</protein>
<gene>
    <name evidence="4" type="ORF">KUV26_21825</name>
</gene>
<dbReference type="RefSeq" id="WP_222510003.1">
    <property type="nucleotide sequence ID" value="NZ_JAHVJA010000018.1"/>
</dbReference>
<dbReference type="InterPro" id="IPR016032">
    <property type="entry name" value="Sig_transdc_resp-reg_C-effctor"/>
</dbReference>
<dbReference type="Gene3D" id="1.10.10.10">
    <property type="entry name" value="Winged helix-like DNA-binding domain superfamily/Winged helix DNA-binding domain"/>
    <property type="match status" value="1"/>
</dbReference>
<dbReference type="PROSITE" id="PS50043">
    <property type="entry name" value="HTH_LUXR_2"/>
    <property type="match status" value="1"/>
</dbReference>
<dbReference type="InterPro" id="IPR029016">
    <property type="entry name" value="GAF-like_dom_sf"/>
</dbReference>
<dbReference type="Pfam" id="PF00196">
    <property type="entry name" value="GerE"/>
    <property type="match status" value="1"/>
</dbReference>
<dbReference type="Gene3D" id="3.30.450.40">
    <property type="match status" value="1"/>
</dbReference>
<dbReference type="SUPFAM" id="SSF46894">
    <property type="entry name" value="C-terminal effector domain of the bipartite response regulators"/>
    <property type="match status" value="1"/>
</dbReference>
<dbReference type="SMART" id="SM00421">
    <property type="entry name" value="HTH_LUXR"/>
    <property type="match status" value="1"/>
</dbReference>
<comment type="caution">
    <text evidence="4">The sequence shown here is derived from an EMBL/GenBank/DDBJ whole genome shotgun (WGS) entry which is preliminary data.</text>
</comment>
<dbReference type="InterPro" id="IPR036388">
    <property type="entry name" value="WH-like_DNA-bd_sf"/>
</dbReference>
<organism evidence="4 5">
    <name type="scientific">Leisingera daeponensis</name>
    <dbReference type="NCBI Taxonomy" id="405746"/>
    <lineage>
        <taxon>Bacteria</taxon>
        <taxon>Pseudomonadati</taxon>
        <taxon>Pseudomonadota</taxon>
        <taxon>Alphaproteobacteria</taxon>
        <taxon>Rhodobacterales</taxon>
        <taxon>Roseobacteraceae</taxon>
        <taxon>Leisingera</taxon>
    </lineage>
</organism>
<dbReference type="CDD" id="cd06170">
    <property type="entry name" value="LuxR_C_like"/>
    <property type="match status" value="1"/>
</dbReference>
<dbReference type="InterPro" id="IPR000792">
    <property type="entry name" value="Tscrpt_reg_LuxR_C"/>
</dbReference>